<dbReference type="Gene3D" id="1.10.10.10">
    <property type="entry name" value="Winged helix-like DNA-binding domain superfamily/Winged helix DNA-binding domain"/>
    <property type="match status" value="1"/>
</dbReference>
<dbReference type="KEGG" id="panc:E2636_17530"/>
<dbReference type="PRINTS" id="PR00034">
    <property type="entry name" value="HTHCRP"/>
</dbReference>
<keyword evidence="2" id="KW-0238">DNA-binding</keyword>
<dbReference type="InterPro" id="IPR014710">
    <property type="entry name" value="RmlC-like_jellyroll"/>
</dbReference>
<evidence type="ECO:0000259" key="6">
    <source>
        <dbReference type="PROSITE" id="PS51063"/>
    </source>
</evidence>
<organism evidence="7 8">
    <name type="scientific">Paenisporosarcina antarctica</name>
    <dbReference type="NCBI Taxonomy" id="417367"/>
    <lineage>
        <taxon>Bacteria</taxon>
        <taxon>Bacillati</taxon>
        <taxon>Bacillota</taxon>
        <taxon>Bacilli</taxon>
        <taxon>Bacillales</taxon>
        <taxon>Caryophanaceae</taxon>
        <taxon>Paenisporosarcina</taxon>
    </lineage>
</organism>
<dbReference type="Proteomes" id="UP000294292">
    <property type="component" value="Chromosome"/>
</dbReference>
<evidence type="ECO:0000259" key="5">
    <source>
        <dbReference type="PROSITE" id="PS50042"/>
    </source>
</evidence>
<dbReference type="GO" id="GO:0003677">
    <property type="term" value="F:DNA binding"/>
    <property type="evidence" value="ECO:0007669"/>
    <property type="project" value="UniProtKB-KW"/>
</dbReference>
<dbReference type="InterPro" id="IPR018490">
    <property type="entry name" value="cNMP-bd_dom_sf"/>
</dbReference>
<keyword evidence="1" id="KW-0805">Transcription regulation</keyword>
<dbReference type="OrthoDB" id="9810708at2"/>
<keyword evidence="8" id="KW-1185">Reference proteome</keyword>
<protein>
    <submittedName>
        <fullName evidence="7">Crp/Fnr family transcriptional regulator</fullName>
    </submittedName>
</protein>
<name>A0A4P7A2Q7_9BACL</name>
<dbReference type="InterPro" id="IPR036388">
    <property type="entry name" value="WH-like_DNA-bd_sf"/>
</dbReference>
<evidence type="ECO:0000256" key="1">
    <source>
        <dbReference type="ARBA" id="ARBA00023015"/>
    </source>
</evidence>
<dbReference type="SUPFAM" id="SSF46785">
    <property type="entry name" value="Winged helix' DNA-binding domain"/>
    <property type="match status" value="1"/>
</dbReference>
<dbReference type="SMART" id="SM00419">
    <property type="entry name" value="HTH_CRP"/>
    <property type="match status" value="1"/>
</dbReference>
<evidence type="ECO:0000313" key="8">
    <source>
        <dbReference type="Proteomes" id="UP000294292"/>
    </source>
</evidence>
<dbReference type="PANTHER" id="PTHR24567:SF74">
    <property type="entry name" value="HTH-TYPE TRANSCRIPTIONAL REGULATOR ARCR"/>
    <property type="match status" value="1"/>
</dbReference>
<proteinExistence type="predicted"/>
<dbReference type="GO" id="GO:0005829">
    <property type="term" value="C:cytosol"/>
    <property type="evidence" value="ECO:0007669"/>
    <property type="project" value="TreeGrafter"/>
</dbReference>
<dbReference type="InterPro" id="IPR000595">
    <property type="entry name" value="cNMP-bd_dom"/>
</dbReference>
<evidence type="ECO:0000256" key="2">
    <source>
        <dbReference type="ARBA" id="ARBA00023125"/>
    </source>
</evidence>
<dbReference type="InterPro" id="IPR036390">
    <property type="entry name" value="WH_DNA-bd_sf"/>
</dbReference>
<dbReference type="PROSITE" id="PS50042">
    <property type="entry name" value="CNMP_BINDING_3"/>
    <property type="match status" value="1"/>
</dbReference>
<dbReference type="PANTHER" id="PTHR24567">
    <property type="entry name" value="CRP FAMILY TRANSCRIPTIONAL REGULATORY PROTEIN"/>
    <property type="match status" value="1"/>
</dbReference>
<dbReference type="Pfam" id="PF00027">
    <property type="entry name" value="cNMP_binding"/>
    <property type="match status" value="1"/>
</dbReference>
<gene>
    <name evidence="7" type="ORF">E2636_17530</name>
</gene>
<dbReference type="Gene3D" id="2.60.120.10">
    <property type="entry name" value="Jelly Rolls"/>
    <property type="match status" value="1"/>
</dbReference>
<evidence type="ECO:0000313" key="7">
    <source>
        <dbReference type="EMBL" id="QBP43147.1"/>
    </source>
</evidence>
<feature type="domain" description="Cyclic nucleotide-binding" evidence="5">
    <location>
        <begin position="19"/>
        <end position="74"/>
    </location>
</feature>
<dbReference type="SMART" id="SM00100">
    <property type="entry name" value="cNMP"/>
    <property type="match status" value="1"/>
</dbReference>
<dbReference type="GO" id="GO:0003700">
    <property type="term" value="F:DNA-binding transcription factor activity"/>
    <property type="evidence" value="ECO:0007669"/>
    <property type="project" value="TreeGrafter"/>
</dbReference>
<dbReference type="Pfam" id="PF13545">
    <property type="entry name" value="HTH_Crp_2"/>
    <property type="match status" value="1"/>
</dbReference>
<accession>A0A4P7A2Q7</accession>
<dbReference type="CDD" id="cd00038">
    <property type="entry name" value="CAP_ED"/>
    <property type="match status" value="1"/>
</dbReference>
<dbReference type="InterPro" id="IPR050397">
    <property type="entry name" value="Env_Response_Regulators"/>
</dbReference>
<dbReference type="SUPFAM" id="SSF51206">
    <property type="entry name" value="cAMP-binding domain-like"/>
    <property type="match status" value="1"/>
</dbReference>
<dbReference type="InterPro" id="IPR012318">
    <property type="entry name" value="HTH_CRP"/>
</dbReference>
<feature type="domain" description="HTH crp-type" evidence="6">
    <location>
        <begin position="135"/>
        <end position="208"/>
    </location>
</feature>
<dbReference type="CDD" id="cd00092">
    <property type="entry name" value="HTH_CRP"/>
    <property type="match status" value="1"/>
</dbReference>
<dbReference type="AlphaFoldDB" id="A0A4P7A2Q7"/>
<dbReference type="EMBL" id="CP038015">
    <property type="protein sequence ID" value="QBP43147.1"/>
    <property type="molecule type" value="Genomic_DNA"/>
</dbReference>
<reference evidence="7 8" key="1">
    <citation type="submission" date="2019-03" db="EMBL/GenBank/DDBJ databases">
        <title>Complete genome sequence of Paenisporosarcina antarctica CGMCC 1.6503T.</title>
        <authorList>
            <person name="Rong J.-C."/>
            <person name="Chi N.-Y."/>
            <person name="Zhang Q.-F."/>
        </authorList>
    </citation>
    <scope>NUCLEOTIDE SEQUENCE [LARGE SCALE GENOMIC DNA]</scope>
    <source>
        <strain evidence="7 8">CGMCC 1.6503</strain>
    </source>
</reference>
<evidence type="ECO:0000256" key="3">
    <source>
        <dbReference type="ARBA" id="ARBA00023159"/>
    </source>
</evidence>
<dbReference type="PROSITE" id="PS51063">
    <property type="entry name" value="HTH_CRP_2"/>
    <property type="match status" value="1"/>
</dbReference>
<dbReference type="RefSeq" id="WP_134211856.1">
    <property type="nucleotide sequence ID" value="NZ_CP038015.1"/>
</dbReference>
<keyword evidence="4" id="KW-0804">Transcription</keyword>
<keyword evidence="3" id="KW-0010">Activator</keyword>
<evidence type="ECO:0000256" key="4">
    <source>
        <dbReference type="ARBA" id="ARBA00023163"/>
    </source>
</evidence>
<sequence length="227" mass="25897">MIDTSFELKELLSIRHSVKEYNKDTYLFQEGDTIEGIYLIRSGKVQIGKITPDGREVTLRVCGSNQLVGEVTLYTTISKYMLDAKVIEDAVCVKIKIDDLEEALSNNSKLAVAFIKWMGINHQKTQTKFRDLMLHGKKGALYSTLIRMTNTYGVQKDYGILIDLNLTNQELANFCGMAREVVNRLLSDLRKQNKISMIDGKIIIRDIDYLRNKNNCENCPIAFCKID</sequence>